<organism evidence="1 2">
    <name type="scientific">Sphaerisporangium flaviroseum</name>
    <dbReference type="NCBI Taxonomy" id="509199"/>
    <lineage>
        <taxon>Bacteria</taxon>
        <taxon>Bacillati</taxon>
        <taxon>Actinomycetota</taxon>
        <taxon>Actinomycetes</taxon>
        <taxon>Streptosporangiales</taxon>
        <taxon>Streptosporangiaceae</taxon>
        <taxon>Sphaerisporangium</taxon>
    </lineage>
</organism>
<evidence type="ECO:0000313" key="1">
    <source>
        <dbReference type="EMBL" id="GAA3845749.1"/>
    </source>
</evidence>
<sequence length="216" mass="24474">MIDLTEHPELADVVRRWTADGEMKFHWPSDNEEAFSFAAYYWTAQDWDLKDVALEAFSGGYGMKIPEGIQVAVRRMSAANEGAAFDAFLRYWDSVPRRNAKDIMDSSVAIHGVLELLSEGIRTYKRFALEKLQVLEEALSENQRWAWASWVPFAGPDDEEIDSNARALIRAFDADMATARPNVANLASRALQTVTKERAVFEQIAKPIPQNLTFDQ</sequence>
<reference evidence="2" key="1">
    <citation type="journal article" date="2019" name="Int. J. Syst. Evol. Microbiol.">
        <title>The Global Catalogue of Microorganisms (GCM) 10K type strain sequencing project: providing services to taxonomists for standard genome sequencing and annotation.</title>
        <authorList>
            <consortium name="The Broad Institute Genomics Platform"/>
            <consortium name="The Broad Institute Genome Sequencing Center for Infectious Disease"/>
            <person name="Wu L."/>
            <person name="Ma J."/>
        </authorList>
    </citation>
    <scope>NUCLEOTIDE SEQUENCE [LARGE SCALE GENOMIC DNA]</scope>
    <source>
        <strain evidence="2">JCM 16908</strain>
    </source>
</reference>
<dbReference type="Proteomes" id="UP001500888">
    <property type="component" value="Unassembled WGS sequence"/>
</dbReference>
<keyword evidence="2" id="KW-1185">Reference proteome</keyword>
<dbReference type="RefSeq" id="WP_344953334.1">
    <property type="nucleotide sequence ID" value="NZ_BAAAZR010000063.1"/>
</dbReference>
<dbReference type="EMBL" id="BAAAZR010000063">
    <property type="protein sequence ID" value="GAA3845749.1"/>
    <property type="molecule type" value="Genomic_DNA"/>
</dbReference>
<protein>
    <submittedName>
        <fullName evidence="1">Uncharacterized protein</fullName>
    </submittedName>
</protein>
<accession>A0ABP7JJR3</accession>
<evidence type="ECO:0000313" key="2">
    <source>
        <dbReference type="Proteomes" id="UP001500888"/>
    </source>
</evidence>
<comment type="caution">
    <text evidence="1">The sequence shown here is derived from an EMBL/GenBank/DDBJ whole genome shotgun (WGS) entry which is preliminary data.</text>
</comment>
<proteinExistence type="predicted"/>
<name>A0ABP7JJR3_9ACTN</name>
<gene>
    <name evidence="1" type="ORF">GCM10022226_81430</name>
</gene>